<keyword evidence="4" id="KW-1185">Reference proteome</keyword>
<accession>M8DBF4</accession>
<organism evidence="3 4">
    <name type="scientific">Brevibacillus borstelensis AK1</name>
    <dbReference type="NCBI Taxonomy" id="1300222"/>
    <lineage>
        <taxon>Bacteria</taxon>
        <taxon>Bacillati</taxon>
        <taxon>Bacillota</taxon>
        <taxon>Bacilli</taxon>
        <taxon>Bacillales</taxon>
        <taxon>Paenibacillaceae</taxon>
        <taxon>Brevibacillus</taxon>
    </lineage>
</organism>
<dbReference type="EMBL" id="APBN01000013">
    <property type="protein sequence ID" value="EMT50682.1"/>
    <property type="molecule type" value="Genomic_DNA"/>
</dbReference>
<feature type="chain" id="PRO_5004094898" evidence="2">
    <location>
        <begin position="26"/>
        <end position="724"/>
    </location>
</feature>
<gene>
    <name evidence="3" type="ORF">I532_21480</name>
</gene>
<feature type="region of interest" description="Disordered" evidence="1">
    <location>
        <begin position="702"/>
        <end position="724"/>
    </location>
</feature>
<keyword evidence="2" id="KW-0732">Signal</keyword>
<dbReference type="AlphaFoldDB" id="M8DBF4"/>
<comment type="caution">
    <text evidence="3">The sequence shown here is derived from an EMBL/GenBank/DDBJ whole genome shotgun (WGS) entry which is preliminary data.</text>
</comment>
<name>M8DBF4_9BACL</name>
<sequence>MIRKVMTAWLVCVLLFAFSPFTTHSSEGQTSFQNPYYKAAWDAKGQLRITDAGGKEILRSVQYVAEYGDIYNLLVPQLPAGTSKIKLDAPPAIPVGSMIQIRSESFAGRLNAPLVHQAKVTSVQGNELAFSPPVSKPIDTNMFIRREHTIVRQYQKTAVLTEQKPDGLLVKVIGDTPAAQVETNYLLRQNSPVVDVEVKTTYKRQIKVFREALTLSFAPKVSEVYRKNRKVDTHSFQKQYWLDREGVRFGQGKQSAFLYHTPHVSSLELNTVQNQLVVNLDHMGDHRYVEETVGKQVGKVRHASEYKPQEQRINTFSLIVGFQPSLMPRLMNQPHGFLATHVWTEHADEQSLASNRAAYYGSEKIASPDKAMGGFVKYKIPVTKSVFYSNPYYRLQQPMNVALHENQEFLQFLKDLHKRGIEIGLHTAYPFDLHLYRDVAENILAFMKNEFHSVTWIDHGYVKYSFGFQGLDIKTPYYIADLWQKYDTRYFWHYSSEDVTNVNQAFDLLQTRNGDSRRTPLYWAHPTVTGPFYSWAAAIVPENTMYRYNEQNLLQLINDRGVFISHAYIARIPQGKAAGKILKRDQKGALVIQPSFDQLLKKMASLRDQQKLYLTTVRDLMKYWLALEQVRMEYDANGTVRVYNDGPAKISGLSMAVRGAEVYVNGKKPPQKKDQGDLIFWFDLEPHAHAVIARSAAASMPKAAGTTTPASTTAPAKTTPAVNR</sequence>
<reference evidence="3 4" key="1">
    <citation type="submission" date="2013-03" db="EMBL/GenBank/DDBJ databases">
        <title>Assembly of a new bacterial strain Brevibacillus borstelensis AK1.</title>
        <authorList>
            <person name="Rajan I."/>
            <person name="PoliReddy D."/>
            <person name="Sugumar T."/>
            <person name="Rathinam K."/>
            <person name="Alqarawi S."/>
            <person name="Khalil A.B."/>
            <person name="Sivakumar N."/>
        </authorList>
    </citation>
    <scope>NUCLEOTIDE SEQUENCE [LARGE SCALE GENOMIC DNA]</scope>
    <source>
        <strain evidence="3 4">AK1</strain>
    </source>
</reference>
<proteinExistence type="predicted"/>
<evidence type="ECO:0000256" key="2">
    <source>
        <dbReference type="SAM" id="SignalP"/>
    </source>
</evidence>
<dbReference type="RefSeq" id="WP_003391130.1">
    <property type="nucleotide sequence ID" value="NZ_APBN01000013.1"/>
</dbReference>
<dbReference type="PATRIC" id="fig|1300222.3.peg.4518"/>
<evidence type="ECO:0000313" key="3">
    <source>
        <dbReference type="EMBL" id="EMT50682.1"/>
    </source>
</evidence>
<dbReference type="Proteomes" id="UP000012081">
    <property type="component" value="Unassembled WGS sequence"/>
</dbReference>
<feature type="signal peptide" evidence="2">
    <location>
        <begin position="1"/>
        <end position="25"/>
    </location>
</feature>
<protein>
    <submittedName>
        <fullName evidence="3">Uncharacterized protein</fullName>
    </submittedName>
</protein>
<dbReference type="OrthoDB" id="2461788at2"/>
<evidence type="ECO:0000313" key="4">
    <source>
        <dbReference type="Proteomes" id="UP000012081"/>
    </source>
</evidence>
<evidence type="ECO:0000256" key="1">
    <source>
        <dbReference type="SAM" id="MobiDB-lite"/>
    </source>
</evidence>